<dbReference type="EMBL" id="GBXM01093037">
    <property type="protein sequence ID" value="JAH15540.1"/>
    <property type="molecule type" value="Transcribed_RNA"/>
</dbReference>
<dbReference type="AlphaFoldDB" id="A0A0E9QGS7"/>
<reference evidence="1" key="1">
    <citation type="submission" date="2014-11" db="EMBL/GenBank/DDBJ databases">
        <authorList>
            <person name="Amaro Gonzalez C."/>
        </authorList>
    </citation>
    <scope>NUCLEOTIDE SEQUENCE</scope>
</reference>
<protein>
    <submittedName>
        <fullName evidence="1">Uncharacterized protein</fullName>
    </submittedName>
</protein>
<accession>A0A0E9QGS7</accession>
<reference evidence="1" key="2">
    <citation type="journal article" date="2015" name="Fish Shellfish Immunol.">
        <title>Early steps in the European eel (Anguilla anguilla)-Vibrio vulnificus interaction in the gills: Role of the RtxA13 toxin.</title>
        <authorList>
            <person name="Callol A."/>
            <person name="Pajuelo D."/>
            <person name="Ebbesson L."/>
            <person name="Teles M."/>
            <person name="MacKenzie S."/>
            <person name="Amaro C."/>
        </authorList>
    </citation>
    <scope>NUCLEOTIDE SEQUENCE</scope>
</reference>
<name>A0A0E9QGS7_ANGAN</name>
<evidence type="ECO:0000313" key="1">
    <source>
        <dbReference type="EMBL" id="JAH15540.1"/>
    </source>
</evidence>
<organism evidence="1">
    <name type="scientific">Anguilla anguilla</name>
    <name type="common">European freshwater eel</name>
    <name type="synonym">Muraena anguilla</name>
    <dbReference type="NCBI Taxonomy" id="7936"/>
    <lineage>
        <taxon>Eukaryota</taxon>
        <taxon>Metazoa</taxon>
        <taxon>Chordata</taxon>
        <taxon>Craniata</taxon>
        <taxon>Vertebrata</taxon>
        <taxon>Euteleostomi</taxon>
        <taxon>Actinopterygii</taxon>
        <taxon>Neopterygii</taxon>
        <taxon>Teleostei</taxon>
        <taxon>Anguilliformes</taxon>
        <taxon>Anguillidae</taxon>
        <taxon>Anguilla</taxon>
    </lineage>
</organism>
<proteinExistence type="predicted"/>
<sequence>MFLFASQRRFRLRLIQLWGQTGSSR</sequence>